<comment type="caution">
    <text evidence="4">The sequence shown here is derived from an EMBL/GenBank/DDBJ whole genome shotgun (WGS) entry which is preliminary data.</text>
</comment>
<proteinExistence type="predicted"/>
<evidence type="ECO:0000256" key="2">
    <source>
        <dbReference type="PROSITE-ProRule" id="PRU00335"/>
    </source>
</evidence>
<evidence type="ECO:0000313" key="5">
    <source>
        <dbReference type="Proteomes" id="UP000824002"/>
    </source>
</evidence>
<dbReference type="InterPro" id="IPR050624">
    <property type="entry name" value="HTH-type_Tx_Regulator"/>
</dbReference>
<dbReference type="PRINTS" id="PR00455">
    <property type="entry name" value="HTHTETR"/>
</dbReference>
<dbReference type="PANTHER" id="PTHR43479">
    <property type="entry name" value="ACREF/ENVCD OPERON REPRESSOR-RELATED"/>
    <property type="match status" value="1"/>
</dbReference>
<dbReference type="InterPro" id="IPR009057">
    <property type="entry name" value="Homeodomain-like_sf"/>
</dbReference>
<dbReference type="InterPro" id="IPR001647">
    <property type="entry name" value="HTH_TetR"/>
</dbReference>
<sequence length="211" mass="24477">MPRVAYSEEDRERIRTALITAGLELMAKQGVQHTTVEQVYKKVGISRTFFYSFFSTKEDLVLETLYWQQPKIIAYVQKLMADPALSWRDAVKKFLHDCCYGEQYGIAVLTIEEQQIIFKRLSKESYQVFRQKQRRLFGEILESFGIKADENRVNLFTNLSLTAMVIRRALPDTLPLFVPEAADETIDFQLNVIVDALEKLKTSPLVLDDRN</sequence>
<evidence type="ECO:0000259" key="3">
    <source>
        <dbReference type="PROSITE" id="PS50977"/>
    </source>
</evidence>
<dbReference type="EMBL" id="DVJP01000027">
    <property type="protein sequence ID" value="HIS75861.1"/>
    <property type="molecule type" value="Genomic_DNA"/>
</dbReference>
<gene>
    <name evidence="4" type="ORF">IAB51_03525</name>
</gene>
<accession>A0A9D1JZ45</accession>
<dbReference type="PROSITE" id="PS01081">
    <property type="entry name" value="HTH_TETR_1"/>
    <property type="match status" value="1"/>
</dbReference>
<dbReference type="PANTHER" id="PTHR43479:SF11">
    <property type="entry name" value="ACREF_ENVCD OPERON REPRESSOR-RELATED"/>
    <property type="match status" value="1"/>
</dbReference>
<dbReference type="Proteomes" id="UP000824002">
    <property type="component" value="Unassembled WGS sequence"/>
</dbReference>
<evidence type="ECO:0000256" key="1">
    <source>
        <dbReference type="ARBA" id="ARBA00023125"/>
    </source>
</evidence>
<keyword evidence="1 2" id="KW-0238">DNA-binding</keyword>
<name>A0A9D1JZ45_9FIRM</name>
<dbReference type="PROSITE" id="PS50977">
    <property type="entry name" value="HTH_TETR_2"/>
    <property type="match status" value="1"/>
</dbReference>
<dbReference type="AlphaFoldDB" id="A0A9D1JZ45"/>
<feature type="DNA-binding region" description="H-T-H motif" evidence="2">
    <location>
        <begin position="35"/>
        <end position="54"/>
    </location>
</feature>
<dbReference type="Gene3D" id="1.10.357.10">
    <property type="entry name" value="Tetracycline Repressor, domain 2"/>
    <property type="match status" value="1"/>
</dbReference>
<dbReference type="InterPro" id="IPR023772">
    <property type="entry name" value="DNA-bd_HTH_TetR-type_CS"/>
</dbReference>
<protein>
    <submittedName>
        <fullName evidence="4">TetR/AcrR family transcriptional regulator</fullName>
    </submittedName>
</protein>
<reference evidence="4" key="2">
    <citation type="journal article" date="2021" name="PeerJ">
        <title>Extensive microbial diversity within the chicken gut microbiome revealed by metagenomics and culture.</title>
        <authorList>
            <person name="Gilroy R."/>
            <person name="Ravi A."/>
            <person name="Getino M."/>
            <person name="Pursley I."/>
            <person name="Horton D.L."/>
            <person name="Alikhan N.F."/>
            <person name="Baker D."/>
            <person name="Gharbi K."/>
            <person name="Hall N."/>
            <person name="Watson M."/>
            <person name="Adriaenssens E.M."/>
            <person name="Foster-Nyarko E."/>
            <person name="Jarju S."/>
            <person name="Secka A."/>
            <person name="Antonio M."/>
            <person name="Oren A."/>
            <person name="Chaudhuri R.R."/>
            <person name="La Ragione R."/>
            <person name="Hildebrand F."/>
            <person name="Pallen M.J."/>
        </authorList>
    </citation>
    <scope>NUCLEOTIDE SEQUENCE</scope>
    <source>
        <strain evidence="4">CHK199-13235</strain>
    </source>
</reference>
<evidence type="ECO:0000313" key="4">
    <source>
        <dbReference type="EMBL" id="HIS75861.1"/>
    </source>
</evidence>
<organism evidence="4 5">
    <name type="scientific">Candidatus Merdivicinus excrementipullorum</name>
    <dbReference type="NCBI Taxonomy" id="2840867"/>
    <lineage>
        <taxon>Bacteria</taxon>
        <taxon>Bacillati</taxon>
        <taxon>Bacillota</taxon>
        <taxon>Clostridia</taxon>
        <taxon>Eubacteriales</taxon>
        <taxon>Oscillospiraceae</taxon>
        <taxon>Oscillospiraceae incertae sedis</taxon>
        <taxon>Candidatus Merdivicinus</taxon>
    </lineage>
</organism>
<dbReference type="GO" id="GO:0003677">
    <property type="term" value="F:DNA binding"/>
    <property type="evidence" value="ECO:0007669"/>
    <property type="project" value="UniProtKB-UniRule"/>
</dbReference>
<feature type="domain" description="HTH tetR-type" evidence="3">
    <location>
        <begin position="12"/>
        <end position="72"/>
    </location>
</feature>
<reference evidence="4" key="1">
    <citation type="submission" date="2020-10" db="EMBL/GenBank/DDBJ databases">
        <authorList>
            <person name="Gilroy R."/>
        </authorList>
    </citation>
    <scope>NUCLEOTIDE SEQUENCE</scope>
    <source>
        <strain evidence="4">CHK199-13235</strain>
    </source>
</reference>
<dbReference type="SUPFAM" id="SSF46689">
    <property type="entry name" value="Homeodomain-like"/>
    <property type="match status" value="1"/>
</dbReference>
<dbReference type="Pfam" id="PF00440">
    <property type="entry name" value="TetR_N"/>
    <property type="match status" value="1"/>
</dbReference>